<dbReference type="InterPro" id="IPR013130">
    <property type="entry name" value="Fe3_Rdtase_TM_dom"/>
</dbReference>
<keyword evidence="8" id="KW-1185">Reference proteome</keyword>
<feature type="transmembrane region" description="Helical" evidence="5">
    <location>
        <begin position="52"/>
        <end position="70"/>
    </location>
</feature>
<dbReference type="Pfam" id="PF01794">
    <property type="entry name" value="Ferric_reduct"/>
    <property type="match status" value="1"/>
</dbReference>
<feature type="transmembrane region" description="Helical" evidence="5">
    <location>
        <begin position="163"/>
        <end position="181"/>
    </location>
</feature>
<evidence type="ECO:0000313" key="7">
    <source>
        <dbReference type="EMBL" id="KAA0916036.1"/>
    </source>
</evidence>
<dbReference type="RefSeq" id="WP_111367894.1">
    <property type="nucleotide sequence ID" value="NZ_VINQ01000006.1"/>
</dbReference>
<dbReference type="GO" id="GO:0016020">
    <property type="term" value="C:membrane"/>
    <property type="evidence" value="ECO:0007669"/>
    <property type="project" value="UniProtKB-SubCell"/>
</dbReference>
<dbReference type="Pfam" id="PF08022">
    <property type="entry name" value="FAD_binding_8"/>
    <property type="match status" value="1"/>
</dbReference>
<keyword evidence="2 5" id="KW-0812">Transmembrane</keyword>
<protein>
    <submittedName>
        <fullName evidence="7">Iron reductase</fullName>
    </submittedName>
</protein>
<evidence type="ECO:0000256" key="4">
    <source>
        <dbReference type="ARBA" id="ARBA00023136"/>
    </source>
</evidence>
<feature type="transmembrane region" description="Helical" evidence="5">
    <location>
        <begin position="132"/>
        <end position="151"/>
    </location>
</feature>
<reference evidence="7 8" key="1">
    <citation type="submission" date="2019-07" db="EMBL/GenBank/DDBJ databases">
        <title>Aquicoccus porphyridii gen. nov., sp. nov., isolated from a small marine red alga, Porphyridium marinum.</title>
        <authorList>
            <person name="Liu L."/>
        </authorList>
    </citation>
    <scope>NUCLEOTIDE SEQUENCE [LARGE SCALE GENOMIC DNA]</scope>
    <source>
        <strain evidence="7 8">L1 8-17</strain>
    </source>
</reference>
<dbReference type="InterPro" id="IPR039261">
    <property type="entry name" value="FNR_nucleotide-bd"/>
</dbReference>
<dbReference type="Proteomes" id="UP000325291">
    <property type="component" value="Unassembled WGS sequence"/>
</dbReference>
<dbReference type="InterPro" id="IPR017938">
    <property type="entry name" value="Riboflavin_synthase-like_b-brl"/>
</dbReference>
<comment type="caution">
    <text evidence="7">The sequence shown here is derived from an EMBL/GenBank/DDBJ whole genome shotgun (WGS) entry which is preliminary data.</text>
</comment>
<evidence type="ECO:0000313" key="8">
    <source>
        <dbReference type="Proteomes" id="UP000325291"/>
    </source>
</evidence>
<dbReference type="InterPro" id="IPR017927">
    <property type="entry name" value="FAD-bd_FR_type"/>
</dbReference>
<name>A0A5A9ZG76_9RHOB</name>
<organism evidence="7 8">
    <name type="scientific">Aquicoccus porphyridii</name>
    <dbReference type="NCBI Taxonomy" id="1852029"/>
    <lineage>
        <taxon>Bacteria</taxon>
        <taxon>Pseudomonadati</taxon>
        <taxon>Pseudomonadota</taxon>
        <taxon>Alphaproteobacteria</taxon>
        <taxon>Rhodobacterales</taxon>
        <taxon>Paracoccaceae</taxon>
        <taxon>Aquicoccus</taxon>
    </lineage>
</organism>
<dbReference type="Gene3D" id="2.40.30.10">
    <property type="entry name" value="Translation factors"/>
    <property type="match status" value="1"/>
</dbReference>
<keyword evidence="3 5" id="KW-1133">Transmembrane helix</keyword>
<dbReference type="SUPFAM" id="SSF63380">
    <property type="entry name" value="Riboflavin synthase domain-like"/>
    <property type="match status" value="1"/>
</dbReference>
<dbReference type="Pfam" id="PF00175">
    <property type="entry name" value="NAD_binding_1"/>
    <property type="match status" value="1"/>
</dbReference>
<proteinExistence type="predicted"/>
<dbReference type="InterPro" id="IPR001433">
    <property type="entry name" value="OxRdtase_FAD/NAD-bd"/>
</dbReference>
<dbReference type="AlphaFoldDB" id="A0A5A9ZG76"/>
<sequence length="486" mass="52211">MTSRADMAPAAAPWPALSARAMALVYLVACVLPIGIGGLSRAAPLDPWEAFGAGPGLAGLTAMAVQVLTSGRFRAVSGGMGIDRVMAFHKIAAYVVVLMLVLHPIAYVWPTWLDDPARGVERMTAYLTGADWRSGVIALGALVLLVAMGVARDFFRYEIWRGSHVILALVALGGGLHHAVSAGRLSALGALHGFWWGVGAVVVLAFAVLYGWRWMRLHRQPWELRRVEKKADRVWELDIQPAKGSTALAYRAGQFVWMTVAGRRFPLFDHPFSIADSPRRAGLSLIIKEAGDFTSTVGELQPGTAIGIDGPHGTFTLERHPGDHVLLIAGGVGIAPIMGLLRDLVARGDRRPVRVAYAVGQPENFACLDEIEAAKEVLDLDVLLISESGEGWDGATGYLDRDKLGVLLDGLDPKRGVVLMCGPGPMVTAVSDTLEDMGMPGERVIYERFDYAGGLAARQDRRRTLGFVAVFAALAGLVALLSQWLI</sequence>
<evidence type="ECO:0000259" key="6">
    <source>
        <dbReference type="PROSITE" id="PS51384"/>
    </source>
</evidence>
<dbReference type="PRINTS" id="PR00410">
    <property type="entry name" value="PHEHYDRXLASE"/>
</dbReference>
<accession>A0A5A9ZG76</accession>
<dbReference type="PROSITE" id="PS51384">
    <property type="entry name" value="FAD_FR"/>
    <property type="match status" value="1"/>
</dbReference>
<comment type="subcellular location">
    <subcellularLocation>
        <location evidence="1">Membrane</location>
        <topology evidence="1">Multi-pass membrane protein</topology>
    </subcellularLocation>
</comment>
<gene>
    <name evidence="7" type="ORF">FLO80_09885</name>
</gene>
<feature type="transmembrane region" description="Helical" evidence="5">
    <location>
        <begin position="465"/>
        <end position="485"/>
    </location>
</feature>
<dbReference type="InterPro" id="IPR050415">
    <property type="entry name" value="MRET"/>
</dbReference>
<evidence type="ECO:0000256" key="1">
    <source>
        <dbReference type="ARBA" id="ARBA00004141"/>
    </source>
</evidence>
<dbReference type="EMBL" id="VINQ01000006">
    <property type="protein sequence ID" value="KAA0916036.1"/>
    <property type="molecule type" value="Genomic_DNA"/>
</dbReference>
<evidence type="ECO:0000256" key="5">
    <source>
        <dbReference type="SAM" id="Phobius"/>
    </source>
</evidence>
<keyword evidence="4 5" id="KW-0472">Membrane</keyword>
<dbReference type="PANTHER" id="PTHR47354">
    <property type="entry name" value="NADH OXIDOREDUCTASE HCR"/>
    <property type="match status" value="1"/>
</dbReference>
<dbReference type="PANTHER" id="PTHR47354:SF5">
    <property type="entry name" value="PROTEIN RFBI"/>
    <property type="match status" value="1"/>
</dbReference>
<dbReference type="InterPro" id="IPR013112">
    <property type="entry name" value="FAD-bd_8"/>
</dbReference>
<dbReference type="Gene3D" id="3.40.50.80">
    <property type="entry name" value="Nucleotide-binding domain of ferredoxin-NADP reductase (FNR) module"/>
    <property type="match status" value="1"/>
</dbReference>
<evidence type="ECO:0000256" key="2">
    <source>
        <dbReference type="ARBA" id="ARBA00022692"/>
    </source>
</evidence>
<dbReference type="GO" id="GO:0016491">
    <property type="term" value="F:oxidoreductase activity"/>
    <property type="evidence" value="ECO:0007669"/>
    <property type="project" value="InterPro"/>
</dbReference>
<feature type="domain" description="FAD-binding FR-type" evidence="6">
    <location>
        <begin position="217"/>
        <end position="318"/>
    </location>
</feature>
<evidence type="ECO:0000256" key="3">
    <source>
        <dbReference type="ARBA" id="ARBA00022989"/>
    </source>
</evidence>
<dbReference type="SUPFAM" id="SSF52343">
    <property type="entry name" value="Ferredoxin reductase-like, C-terminal NADP-linked domain"/>
    <property type="match status" value="1"/>
</dbReference>
<feature type="transmembrane region" description="Helical" evidence="5">
    <location>
        <begin position="91"/>
        <end position="112"/>
    </location>
</feature>
<feature type="transmembrane region" description="Helical" evidence="5">
    <location>
        <begin position="193"/>
        <end position="212"/>
    </location>
</feature>